<reference evidence="1 2" key="1">
    <citation type="submission" date="2024-04" db="EMBL/GenBank/DDBJ databases">
        <title>WGS of bacteria from Torrens River.</title>
        <authorList>
            <person name="Wyrsch E.R."/>
            <person name="Drigo B."/>
        </authorList>
    </citation>
    <scope>NUCLEOTIDE SEQUENCE [LARGE SCALE GENOMIC DNA]</scope>
    <source>
        <strain evidence="1 2">TWI391</strain>
    </source>
</reference>
<gene>
    <name evidence="1" type="ORF">ABE541_05670</name>
</gene>
<dbReference type="InterPro" id="IPR032173">
    <property type="entry name" value="DUF5007"/>
</dbReference>
<dbReference type="Proteomes" id="UP001409291">
    <property type="component" value="Unassembled WGS sequence"/>
</dbReference>
<dbReference type="EMBL" id="JBDJNQ010000002">
    <property type="protein sequence ID" value="MEN5376746.1"/>
    <property type="molecule type" value="Genomic_DNA"/>
</dbReference>
<evidence type="ECO:0000313" key="2">
    <source>
        <dbReference type="Proteomes" id="UP001409291"/>
    </source>
</evidence>
<name>A0ABV0BPM6_9SPHI</name>
<proteinExistence type="predicted"/>
<evidence type="ECO:0000313" key="1">
    <source>
        <dbReference type="EMBL" id="MEN5376746.1"/>
    </source>
</evidence>
<dbReference type="RefSeq" id="WP_346580906.1">
    <property type="nucleotide sequence ID" value="NZ_JBDJLH010000003.1"/>
</dbReference>
<accession>A0ABV0BPM6</accession>
<comment type="caution">
    <text evidence="1">The sequence shown here is derived from an EMBL/GenBank/DDBJ whole genome shotgun (WGS) entry which is preliminary data.</text>
</comment>
<dbReference type="Pfam" id="PF16398">
    <property type="entry name" value="DUF5007"/>
    <property type="match status" value="1"/>
</dbReference>
<organism evidence="1 2">
    <name type="scientific">Sphingobacterium kitahiroshimense</name>
    <dbReference type="NCBI Taxonomy" id="470446"/>
    <lineage>
        <taxon>Bacteria</taxon>
        <taxon>Pseudomonadati</taxon>
        <taxon>Bacteroidota</taxon>
        <taxon>Sphingobacteriia</taxon>
        <taxon>Sphingobacteriales</taxon>
        <taxon>Sphingobacteriaceae</taxon>
        <taxon>Sphingobacterium</taxon>
    </lineage>
</organism>
<protein>
    <submittedName>
        <fullName evidence="1">DUF5007 domain-containing protein</fullName>
    </submittedName>
</protein>
<dbReference type="PROSITE" id="PS51257">
    <property type="entry name" value="PROKAR_LIPOPROTEIN"/>
    <property type="match status" value="1"/>
</dbReference>
<keyword evidence="2" id="KW-1185">Reference proteome</keyword>
<sequence length="329" mass="36752">MKKNLIYSLAIALLAVTACKKLPDGNLSDIIRYEVLPMQIKKGRSEVSTAINPAGSSKPTEYKLSKIYEKESGKDVTDIFLKTYPIKIWTRLYDSKVDNTIEKIDAKRKDTVMTALSINKFSGAIESNENTLLLPSGNYLFDLEIKNSTGTRNYPKIGEFTLVDAPLYEVPAVRSTVAMKVGAETTTKSISSNASHIKVEKLAAKENKVIVRIVDKNGEPFNPKAGEVDRRPLGGTSVGFLQTMQDYALTTTLFDDRMEFTYGVVPFPLVSLGNGFNYYYRIPSKYVKFDDSLELPYNTYSCNARFSFQAFVGGTYQIDVIVPQVTRVK</sequence>